<proteinExistence type="predicted"/>
<sequence length="46" mass="5254">MGFKEEIGQTSHCKFWRREKEGEAREIMNGGVAVGGDWRREIEGEG</sequence>
<gene>
    <name evidence="1" type="ORF">TIFTF001_006518</name>
</gene>
<accession>A0AA87ZHL4</accession>
<keyword evidence="2" id="KW-1185">Reference proteome</keyword>
<protein>
    <submittedName>
        <fullName evidence="1">Uncharacterized protein</fullName>
    </submittedName>
</protein>
<evidence type="ECO:0000313" key="2">
    <source>
        <dbReference type="Proteomes" id="UP001187192"/>
    </source>
</evidence>
<name>A0AA87ZHL4_FICCA</name>
<evidence type="ECO:0000313" key="1">
    <source>
        <dbReference type="EMBL" id="GMN37064.1"/>
    </source>
</evidence>
<dbReference type="EMBL" id="BTGU01000006">
    <property type="protein sequence ID" value="GMN37064.1"/>
    <property type="molecule type" value="Genomic_DNA"/>
</dbReference>
<reference evidence="1" key="1">
    <citation type="submission" date="2023-07" db="EMBL/GenBank/DDBJ databases">
        <title>draft genome sequence of fig (Ficus carica).</title>
        <authorList>
            <person name="Takahashi T."/>
            <person name="Nishimura K."/>
        </authorList>
    </citation>
    <scope>NUCLEOTIDE SEQUENCE</scope>
</reference>
<dbReference type="Proteomes" id="UP001187192">
    <property type="component" value="Unassembled WGS sequence"/>
</dbReference>
<organism evidence="1 2">
    <name type="scientific">Ficus carica</name>
    <name type="common">Common fig</name>
    <dbReference type="NCBI Taxonomy" id="3494"/>
    <lineage>
        <taxon>Eukaryota</taxon>
        <taxon>Viridiplantae</taxon>
        <taxon>Streptophyta</taxon>
        <taxon>Embryophyta</taxon>
        <taxon>Tracheophyta</taxon>
        <taxon>Spermatophyta</taxon>
        <taxon>Magnoliopsida</taxon>
        <taxon>eudicotyledons</taxon>
        <taxon>Gunneridae</taxon>
        <taxon>Pentapetalae</taxon>
        <taxon>rosids</taxon>
        <taxon>fabids</taxon>
        <taxon>Rosales</taxon>
        <taxon>Moraceae</taxon>
        <taxon>Ficeae</taxon>
        <taxon>Ficus</taxon>
    </lineage>
</organism>
<comment type="caution">
    <text evidence="1">The sequence shown here is derived from an EMBL/GenBank/DDBJ whole genome shotgun (WGS) entry which is preliminary data.</text>
</comment>
<dbReference type="AlphaFoldDB" id="A0AA87ZHL4"/>